<evidence type="ECO:0000256" key="2">
    <source>
        <dbReference type="SAM" id="MobiDB-lite"/>
    </source>
</evidence>
<dbReference type="AlphaFoldDB" id="A0A0J6IL30"/>
<dbReference type="PANTHER" id="PTHR31027:SF2">
    <property type="entry name" value="LEBERCILIN DOMAIN-CONTAINING PROTEIN"/>
    <property type="match status" value="1"/>
</dbReference>
<dbReference type="OrthoDB" id="2195113at2759"/>
<gene>
    <name evidence="3" type="ORF">CPAG_08971</name>
</gene>
<dbReference type="PANTHER" id="PTHR31027">
    <property type="entry name" value="NUCLEAR SEGREGATION PROTEIN BFR1"/>
    <property type="match status" value="1"/>
</dbReference>
<feature type="region of interest" description="Disordered" evidence="2">
    <location>
        <begin position="368"/>
        <end position="389"/>
    </location>
</feature>
<evidence type="ECO:0000313" key="3">
    <source>
        <dbReference type="EMBL" id="KMM72677.1"/>
    </source>
</evidence>
<feature type="compositionally biased region" description="Basic and acidic residues" evidence="2">
    <location>
        <begin position="22"/>
        <end position="33"/>
    </location>
</feature>
<protein>
    <recommendedName>
        <fullName evidence="5">Nuclear segregation protein Bfr1</fullName>
    </recommendedName>
</protein>
<reference evidence="3 4" key="1">
    <citation type="submission" date="2007-06" db="EMBL/GenBank/DDBJ databases">
        <title>The Genome Sequence of Coccidioides posadasii RMSCC_3488.</title>
        <authorList>
            <consortium name="Coccidioides Genome Resources Consortium"/>
            <consortium name="The Broad Institute Genome Sequencing Platform"/>
            <person name="Henn M.R."/>
            <person name="Sykes S."/>
            <person name="Young S."/>
            <person name="Jaffe D."/>
            <person name="Berlin A."/>
            <person name="Alvarez P."/>
            <person name="Butler J."/>
            <person name="Gnerre S."/>
            <person name="Grabherr M."/>
            <person name="Mauceli E."/>
            <person name="Brockman W."/>
            <person name="Kodira C."/>
            <person name="Alvarado L."/>
            <person name="Zeng Q."/>
            <person name="Crawford M."/>
            <person name="Antoine C."/>
            <person name="Devon K."/>
            <person name="Galgiani J."/>
            <person name="Orsborn K."/>
            <person name="Lewis M.L."/>
            <person name="Nusbaum C."/>
            <person name="Galagan J."/>
            <person name="Birren B."/>
        </authorList>
    </citation>
    <scope>NUCLEOTIDE SEQUENCE [LARGE SCALE GENOMIC DNA]</scope>
    <source>
        <strain evidence="3 4">RMSCC 3488</strain>
    </source>
</reference>
<evidence type="ECO:0000256" key="1">
    <source>
        <dbReference type="SAM" id="Coils"/>
    </source>
</evidence>
<feature type="coiled-coil region" evidence="1">
    <location>
        <begin position="199"/>
        <end position="294"/>
    </location>
</feature>
<dbReference type="GO" id="GO:0008298">
    <property type="term" value="P:intracellular mRNA localization"/>
    <property type="evidence" value="ECO:0007669"/>
    <property type="project" value="TreeGrafter"/>
</dbReference>
<dbReference type="Gene3D" id="1.10.287.1490">
    <property type="match status" value="1"/>
</dbReference>
<dbReference type="GO" id="GO:1990904">
    <property type="term" value="C:ribonucleoprotein complex"/>
    <property type="evidence" value="ECO:0007669"/>
    <property type="project" value="TreeGrafter"/>
</dbReference>
<feature type="region of interest" description="Disordered" evidence="2">
    <location>
        <begin position="453"/>
        <end position="477"/>
    </location>
</feature>
<feature type="region of interest" description="Disordered" evidence="2">
    <location>
        <begin position="1"/>
        <end position="33"/>
    </location>
</feature>
<evidence type="ECO:0008006" key="5">
    <source>
        <dbReference type="Google" id="ProtNLM"/>
    </source>
</evidence>
<feature type="region of interest" description="Disordered" evidence="2">
    <location>
        <begin position="56"/>
        <end position="96"/>
    </location>
</feature>
<dbReference type="GO" id="GO:0003729">
    <property type="term" value="F:mRNA binding"/>
    <property type="evidence" value="ECO:0007669"/>
    <property type="project" value="TreeGrafter"/>
</dbReference>
<reference evidence="4" key="2">
    <citation type="journal article" date="2009" name="Genome Res.">
        <title>Comparative genomic analyses of the human fungal pathogens Coccidioides and their relatives.</title>
        <authorList>
            <person name="Sharpton T.J."/>
            <person name="Stajich J.E."/>
            <person name="Rounsley S.D."/>
            <person name="Gardner M.J."/>
            <person name="Wortman J.R."/>
            <person name="Jordar V.S."/>
            <person name="Maiti R."/>
            <person name="Kodira C.D."/>
            <person name="Neafsey D.E."/>
            <person name="Zeng Q."/>
            <person name="Hung C.-Y."/>
            <person name="McMahan C."/>
            <person name="Muszewska A."/>
            <person name="Grynberg M."/>
            <person name="Mandel M.A."/>
            <person name="Kellner E.M."/>
            <person name="Barker B.M."/>
            <person name="Galgiani J.N."/>
            <person name="Orbach M.J."/>
            <person name="Kirkland T.N."/>
            <person name="Cole G.T."/>
            <person name="Henn M.R."/>
            <person name="Birren B.W."/>
            <person name="Taylor J.W."/>
        </authorList>
    </citation>
    <scope>NUCLEOTIDE SEQUENCE [LARGE SCALE GENOMIC DNA]</scope>
    <source>
        <strain evidence="4">RMSCC 3488</strain>
    </source>
</reference>
<dbReference type="VEuPathDB" id="FungiDB:CPAG_08971"/>
<keyword evidence="1" id="KW-0175">Coiled coil</keyword>
<organism evidence="3 4">
    <name type="scientific">Coccidioides posadasii RMSCC 3488</name>
    <dbReference type="NCBI Taxonomy" id="454284"/>
    <lineage>
        <taxon>Eukaryota</taxon>
        <taxon>Fungi</taxon>
        <taxon>Dikarya</taxon>
        <taxon>Ascomycota</taxon>
        <taxon>Pezizomycotina</taxon>
        <taxon>Eurotiomycetes</taxon>
        <taxon>Eurotiomycetidae</taxon>
        <taxon>Onygenales</taxon>
        <taxon>Onygenaceae</taxon>
        <taxon>Coccidioides</taxon>
    </lineage>
</organism>
<sequence length="511" mass="57903">MAAVVANPTPAAEPKVQQPEKPTTRPEKPNEEAYKENLAKAEKELASVQQKLEAVKSKLDLGTPRNQDSPVAKKQQELRSQLASIRQQQQGFKASRASLQEKINALDNSIKSRIAEQKAARGRVGFKNVEEIDREIQRLERQVDSGTMKLVDEKKALAEISSLRKQRKGFSGFEETQKHIDDLKSQLTTLKKGLDNPEQRTLSDKYTAIQKELDEIKAEQDGVFKNIKALRDERSQLQGQVQKARASVREIKDTYYTARKAYREYEQELERIRKERQRAEREKYERERKKKIADKKLEEASRPAYTDEILTAQGLIRHFDPNYDLSSLGLAEDKKTQSGNFRAEIGRTVDDANMKGVRVVRKEDRDDDYFVGGGGKKNKKGKKGAATSETKSQFNLSFGVIEEFSRVKVDPPMNQSDVPAVIEKLVEKLRDWKKNQAAKTDENIKKAREELAKLEEEETSVNGSTDHAKKQAIKNAGVNGHVSAEAELKQETDAVADVAEELKEAKLEDKN</sequence>
<dbReference type="EMBL" id="DS268114">
    <property type="protein sequence ID" value="KMM72677.1"/>
    <property type="molecule type" value="Genomic_DNA"/>
</dbReference>
<dbReference type="InterPro" id="IPR039604">
    <property type="entry name" value="Bfr1"/>
</dbReference>
<dbReference type="Proteomes" id="UP000054567">
    <property type="component" value="Unassembled WGS sequence"/>
</dbReference>
<proteinExistence type="predicted"/>
<dbReference type="GO" id="GO:0005783">
    <property type="term" value="C:endoplasmic reticulum"/>
    <property type="evidence" value="ECO:0007669"/>
    <property type="project" value="TreeGrafter"/>
</dbReference>
<evidence type="ECO:0000313" key="4">
    <source>
        <dbReference type="Proteomes" id="UP000054567"/>
    </source>
</evidence>
<reference evidence="4" key="3">
    <citation type="journal article" date="2010" name="Genome Res.">
        <title>Population genomic sequencing of Coccidioides fungi reveals recent hybridization and transposon control.</title>
        <authorList>
            <person name="Neafsey D.E."/>
            <person name="Barker B.M."/>
            <person name="Sharpton T.J."/>
            <person name="Stajich J.E."/>
            <person name="Park D.J."/>
            <person name="Whiston E."/>
            <person name="Hung C.-Y."/>
            <person name="McMahan C."/>
            <person name="White J."/>
            <person name="Sykes S."/>
            <person name="Heiman D."/>
            <person name="Young S."/>
            <person name="Zeng Q."/>
            <person name="Abouelleil A."/>
            <person name="Aftuck L."/>
            <person name="Bessette D."/>
            <person name="Brown A."/>
            <person name="FitzGerald M."/>
            <person name="Lui A."/>
            <person name="Macdonald J.P."/>
            <person name="Priest M."/>
            <person name="Orbach M.J."/>
            <person name="Galgiani J.N."/>
            <person name="Kirkland T.N."/>
            <person name="Cole G.T."/>
            <person name="Birren B.W."/>
            <person name="Henn M.R."/>
            <person name="Taylor J.W."/>
            <person name="Rounsley S.D."/>
        </authorList>
    </citation>
    <scope>NUCLEOTIDE SEQUENCE [LARGE SCALE GENOMIC DNA]</scope>
    <source>
        <strain evidence="4">RMSCC 3488</strain>
    </source>
</reference>
<dbReference type="GO" id="GO:0042175">
    <property type="term" value="C:nuclear outer membrane-endoplasmic reticulum membrane network"/>
    <property type="evidence" value="ECO:0007669"/>
    <property type="project" value="TreeGrafter"/>
</dbReference>
<feature type="compositionally biased region" description="Polar residues" evidence="2">
    <location>
        <begin position="78"/>
        <end position="92"/>
    </location>
</feature>
<accession>A0A0J6IL30</accession>
<name>A0A0J6IL30_COCPO</name>